<dbReference type="AlphaFoldDB" id="A0AB37C2A2"/>
<protein>
    <submittedName>
        <fullName evidence="2">Toxin coregulated pilin subunit TcpA</fullName>
    </submittedName>
</protein>
<comment type="caution">
    <text evidence="2">The sequence shown here is derived from an EMBL/GenBank/DDBJ whole genome shotgun (WGS) entry which is preliminary data.</text>
</comment>
<dbReference type="EMBL" id="PJTB01000060">
    <property type="protein sequence ID" value="PWX35748.1"/>
    <property type="molecule type" value="Genomic_DNA"/>
</dbReference>
<gene>
    <name evidence="2" type="ORF">CYK91_16860</name>
</gene>
<name>A0AB37C2A2_CLOPF</name>
<feature type="region of interest" description="Disordered" evidence="1">
    <location>
        <begin position="173"/>
        <end position="200"/>
    </location>
</feature>
<accession>A0AB37C2A2</accession>
<organism evidence="2 3">
    <name type="scientific">Clostridium perfringens</name>
    <dbReference type="NCBI Taxonomy" id="1502"/>
    <lineage>
        <taxon>Bacteria</taxon>
        <taxon>Bacillati</taxon>
        <taxon>Bacillota</taxon>
        <taxon>Clostridia</taxon>
        <taxon>Eubacteriales</taxon>
        <taxon>Clostridiaceae</taxon>
        <taxon>Clostridium</taxon>
    </lineage>
</organism>
<dbReference type="Proteomes" id="UP000247117">
    <property type="component" value="Unassembled WGS sequence"/>
</dbReference>
<feature type="non-terminal residue" evidence="2">
    <location>
        <position position="1"/>
    </location>
</feature>
<proteinExistence type="predicted"/>
<dbReference type="InterPro" id="IPR027417">
    <property type="entry name" value="P-loop_NTPase"/>
</dbReference>
<dbReference type="InterPro" id="IPR050206">
    <property type="entry name" value="FtsK/SpoIIIE/SftA"/>
</dbReference>
<evidence type="ECO:0000256" key="1">
    <source>
        <dbReference type="SAM" id="MobiDB-lite"/>
    </source>
</evidence>
<feature type="compositionally biased region" description="Basic and acidic residues" evidence="1">
    <location>
        <begin position="176"/>
        <end position="190"/>
    </location>
</feature>
<evidence type="ECO:0000313" key="2">
    <source>
        <dbReference type="EMBL" id="PWX35748.1"/>
    </source>
</evidence>
<dbReference type="Gene3D" id="3.40.50.300">
    <property type="entry name" value="P-loop containing nucleotide triphosphate hydrolases"/>
    <property type="match status" value="1"/>
</dbReference>
<dbReference type="PANTHER" id="PTHR22683:SF1">
    <property type="entry name" value="TYPE VII SECRETION SYSTEM PROTEIN ESSC"/>
    <property type="match status" value="1"/>
</dbReference>
<evidence type="ECO:0000313" key="3">
    <source>
        <dbReference type="Proteomes" id="UP000247117"/>
    </source>
</evidence>
<reference evidence="2 3" key="1">
    <citation type="journal article" date="2018" name="BMC Genomics">
        <title>Whole genome analysis reveals the diversity and evolutionary relationships between necrotic enteritis-causing strains of Clostridium perfringens.</title>
        <authorList>
            <person name="Lacey J.A."/>
            <person name="Allnutt T.R."/>
            <person name="Vezina B."/>
            <person name="Van T.T.H."/>
            <person name="Stent T."/>
            <person name="Han X."/>
            <person name="Rood J.I."/>
            <person name="Wade B."/>
            <person name="Keyburn A.L."/>
            <person name="Seeman T."/>
            <person name="Chen H."/>
            <person name="Haring V."/>
            <person name="Johanesen P.A."/>
            <person name="Lyras D."/>
            <person name="Moore R.J."/>
        </authorList>
    </citation>
    <scope>NUCLEOTIDE SEQUENCE [LARGE SCALE GENOMIC DNA]</scope>
    <source>
        <strain evidence="2 3">EUR-NE15</strain>
    </source>
</reference>
<sequence>VVIDELAELMDKTGVDDETRAKLVRIEGYTSTLARLSRATGINLCIGVQRPDAKVITGQIKNNVPVRICGRFADSKASEIVLSNTKAKDLPEVKGRFLFKLGADTVQFQAFYFDDDKHFIPNKILKLRKDEIEDKKVGLDLNKEKLIDNDLMNSVNEKFEIKEVKSMDSNIENEDDSKFENFEEQNKTENLKSTINDDYE</sequence>
<feature type="compositionally biased region" description="Polar residues" evidence="1">
    <location>
        <begin position="191"/>
        <end position="200"/>
    </location>
</feature>
<dbReference type="PANTHER" id="PTHR22683">
    <property type="entry name" value="SPORULATION PROTEIN RELATED"/>
    <property type="match status" value="1"/>
</dbReference>